<dbReference type="InterPro" id="IPR011044">
    <property type="entry name" value="Quino_amine_DH_bsu"/>
</dbReference>
<dbReference type="Pfam" id="PF15869">
    <property type="entry name" value="TolB_like"/>
    <property type="match status" value="1"/>
</dbReference>
<dbReference type="EMBL" id="CP027231">
    <property type="protein sequence ID" value="AVM53687.1"/>
    <property type="molecule type" value="Genomic_DNA"/>
</dbReference>
<name>A0ABN5ILA5_9BACE</name>
<sequence length="348" mass="39932">MKKQVVFLLLGACMLFSCSQKDRYMDARIFGFNDFEAEIELKGNLLEFDDLVMNPSELQVYDSILVTLEYGGEKLCNVYNLNTRKKIGERLVRGQGPDEMLMPSFIDNDGTCVQIVDMATSVVYKYDLRDFIENAEPRPTTKTKLEENVNSSMQILGDKLVGYPYFKEHQLYVFDGTGKKVNEFAGFPVSTIDYSDMERTDAYYMGFASNGTDRLAICYYMTDLIDIYNAAGVLQKRIHGPEHFFSYFKEVHDANGITSRQVKGKNRDAYFAPESAGDKLFVLYNGGYVDEKDHSSFCKRLFSFSWDGVPQTIYILDAPIFTFCVDKKRNKIYGVSNRPDNHIVEYTY</sequence>
<evidence type="ECO:0000313" key="1">
    <source>
        <dbReference type="EMBL" id="AVM53687.1"/>
    </source>
</evidence>
<accession>A0ABN5ILA5</accession>
<reference evidence="1 2" key="1">
    <citation type="submission" date="2018-02" db="EMBL/GenBank/DDBJ databases">
        <authorList>
            <person name="Holder M.E."/>
            <person name="Ajami N.J."/>
            <person name="Petrosino J.F."/>
        </authorList>
    </citation>
    <scope>NUCLEOTIDE SEQUENCE [LARGE SCALE GENOMIC DNA]</scope>
    <source>
        <strain evidence="1 2">ATCC 33285</strain>
    </source>
</reference>
<dbReference type="Proteomes" id="UP000238304">
    <property type="component" value="Chromosome"/>
</dbReference>
<dbReference type="SUPFAM" id="SSF50969">
    <property type="entry name" value="YVTN repeat-like/Quinoprotein amine dehydrogenase"/>
    <property type="match status" value="1"/>
</dbReference>
<protein>
    <recommendedName>
        <fullName evidence="3">TolB-like protein</fullName>
    </recommendedName>
</protein>
<proteinExistence type="predicted"/>
<keyword evidence="2" id="KW-1185">Reference proteome</keyword>
<dbReference type="PROSITE" id="PS51257">
    <property type="entry name" value="PROKAR_LIPOPROTEIN"/>
    <property type="match status" value="1"/>
</dbReference>
<evidence type="ECO:0000313" key="2">
    <source>
        <dbReference type="Proteomes" id="UP000238304"/>
    </source>
</evidence>
<evidence type="ECO:0008006" key="3">
    <source>
        <dbReference type="Google" id="ProtNLM"/>
    </source>
</evidence>
<dbReference type="RefSeq" id="WP_106042583.1">
    <property type="nucleotide sequence ID" value="NZ_CP027231.1"/>
</dbReference>
<organism evidence="1 2">
    <name type="scientific">Bacteroides zoogleoformans</name>
    <dbReference type="NCBI Taxonomy" id="28119"/>
    <lineage>
        <taxon>Bacteria</taxon>
        <taxon>Pseudomonadati</taxon>
        <taxon>Bacteroidota</taxon>
        <taxon>Bacteroidia</taxon>
        <taxon>Bacteroidales</taxon>
        <taxon>Bacteroidaceae</taxon>
        <taxon>Bacteroides</taxon>
    </lineage>
</organism>
<gene>
    <name evidence="1" type="ORF">C4H11_12885</name>
</gene>
<dbReference type="GeneID" id="94549078"/>